<name>A0A6L9MQY4_9ALTE</name>
<dbReference type="Pfam" id="PF02780">
    <property type="entry name" value="Transketolase_C"/>
    <property type="match status" value="1"/>
</dbReference>
<dbReference type="InterPro" id="IPR029061">
    <property type="entry name" value="THDP-binding"/>
</dbReference>
<dbReference type="FunFam" id="3.40.50.970:FF:000001">
    <property type="entry name" value="Pyruvate dehydrogenase E1 beta subunit"/>
    <property type="match status" value="1"/>
</dbReference>
<evidence type="ECO:0000256" key="1">
    <source>
        <dbReference type="ARBA" id="ARBA00001964"/>
    </source>
</evidence>
<accession>A0A6L9MQY4</accession>
<dbReference type="EMBL" id="JAAAWP010000002">
    <property type="protein sequence ID" value="NDW20654.1"/>
    <property type="molecule type" value="Genomic_DNA"/>
</dbReference>
<evidence type="ECO:0000313" key="5">
    <source>
        <dbReference type="EMBL" id="NDW20654.1"/>
    </source>
</evidence>
<dbReference type="PANTHER" id="PTHR43257">
    <property type="entry name" value="PYRUVATE DEHYDROGENASE E1 COMPONENT BETA SUBUNIT"/>
    <property type="match status" value="1"/>
</dbReference>
<evidence type="ECO:0000313" key="6">
    <source>
        <dbReference type="Proteomes" id="UP000478837"/>
    </source>
</evidence>
<feature type="domain" description="Transketolase-like pyrimidine-binding" evidence="4">
    <location>
        <begin position="10"/>
        <end position="185"/>
    </location>
</feature>
<comment type="caution">
    <text evidence="5">The sequence shown here is derived from an EMBL/GenBank/DDBJ whole genome shotgun (WGS) entry which is preliminary data.</text>
</comment>
<dbReference type="Gene3D" id="3.40.50.970">
    <property type="match status" value="1"/>
</dbReference>
<organism evidence="5 6">
    <name type="scientific">Alteromonas hispanica</name>
    <dbReference type="NCBI Taxonomy" id="315421"/>
    <lineage>
        <taxon>Bacteria</taxon>
        <taxon>Pseudomonadati</taxon>
        <taxon>Pseudomonadota</taxon>
        <taxon>Gammaproteobacteria</taxon>
        <taxon>Alteromonadales</taxon>
        <taxon>Alteromonadaceae</taxon>
        <taxon>Alteromonas/Salinimonas group</taxon>
        <taxon>Alteromonas</taxon>
    </lineage>
</organism>
<evidence type="ECO:0000256" key="3">
    <source>
        <dbReference type="ARBA" id="ARBA00023052"/>
    </source>
</evidence>
<evidence type="ECO:0000259" key="4">
    <source>
        <dbReference type="SMART" id="SM00861"/>
    </source>
</evidence>
<reference evidence="5 6" key="1">
    <citation type="submission" date="2020-01" db="EMBL/GenBank/DDBJ databases">
        <title>Genomes of bacteria type strains.</title>
        <authorList>
            <person name="Chen J."/>
            <person name="Zhu S."/>
            <person name="Yang J."/>
        </authorList>
    </citation>
    <scope>NUCLEOTIDE SEQUENCE [LARGE SCALE GENOMIC DNA]</scope>
    <source>
        <strain evidence="5 6">LMG 22958</strain>
    </source>
</reference>
<keyword evidence="6" id="KW-1185">Reference proteome</keyword>
<dbReference type="PANTHER" id="PTHR43257:SF2">
    <property type="entry name" value="PYRUVATE DEHYDROGENASE E1 COMPONENT SUBUNIT BETA"/>
    <property type="match status" value="1"/>
</dbReference>
<dbReference type="Proteomes" id="UP000478837">
    <property type="component" value="Unassembled WGS sequence"/>
</dbReference>
<proteinExistence type="predicted"/>
<dbReference type="InterPro" id="IPR005475">
    <property type="entry name" value="Transketolase-like_Pyr-bd"/>
</dbReference>
<dbReference type="RefSeq" id="WP_163110238.1">
    <property type="nucleotide sequence ID" value="NZ_JAAAWP010000002.1"/>
</dbReference>
<dbReference type="SUPFAM" id="SSF52922">
    <property type="entry name" value="TK C-terminal domain-like"/>
    <property type="match status" value="1"/>
</dbReference>
<sequence>MSTLDNNRLLKYYEAVNEGCEQAMQEDDSVFLMGLDVDDHKGIQGSTLGLVDKFGPERVFTTPLSEDAMTGVAIGAAMAGQRPIHVHIRMDFLMLCMNQLVNIAAKSHYMYGGTVQVPLVVRTIVGKSWGQGAQHSQGLHSMFAHIPGLKIVAPSNAYDAKGLMIQAVRDNNPVIVMEHRLLYGTEAYVPKEPYSVEFGKSRVIKNGNDITIVAISSMVAEAIKAAELLAEQGMNAEIIDPVTISPLDSTTIEKSVKKTGRLLIVDNAWLNCGISAEISARVAESDIITQKVKIRRLGFAATTCPTTPSLENVFYPSPKSIAIAASLLCDPSNTWEPTEQQCELAYQKNFKGPF</sequence>
<dbReference type="SUPFAM" id="SSF52518">
    <property type="entry name" value="Thiamin diphosphate-binding fold (THDP-binding)"/>
    <property type="match status" value="1"/>
</dbReference>
<evidence type="ECO:0000256" key="2">
    <source>
        <dbReference type="ARBA" id="ARBA00023002"/>
    </source>
</evidence>
<dbReference type="GO" id="GO:0016491">
    <property type="term" value="F:oxidoreductase activity"/>
    <property type="evidence" value="ECO:0007669"/>
    <property type="project" value="UniProtKB-KW"/>
</dbReference>
<protein>
    <submittedName>
        <fullName evidence="5">Alpha-ketoacid dehydrogenase subunit beta</fullName>
    </submittedName>
</protein>
<keyword evidence="2" id="KW-0560">Oxidoreductase</keyword>
<keyword evidence="3" id="KW-0786">Thiamine pyrophosphate</keyword>
<dbReference type="Pfam" id="PF02779">
    <property type="entry name" value="Transket_pyr"/>
    <property type="match status" value="1"/>
</dbReference>
<dbReference type="SMART" id="SM00861">
    <property type="entry name" value="Transket_pyr"/>
    <property type="match status" value="1"/>
</dbReference>
<dbReference type="Gene3D" id="3.40.50.920">
    <property type="match status" value="1"/>
</dbReference>
<comment type="cofactor">
    <cofactor evidence="1">
        <name>thiamine diphosphate</name>
        <dbReference type="ChEBI" id="CHEBI:58937"/>
    </cofactor>
</comment>
<dbReference type="InterPro" id="IPR009014">
    <property type="entry name" value="Transketo_C/PFOR_II"/>
</dbReference>
<dbReference type="InterPro" id="IPR033248">
    <property type="entry name" value="Transketolase_C"/>
</dbReference>
<dbReference type="AlphaFoldDB" id="A0A6L9MQY4"/>
<dbReference type="CDD" id="cd07036">
    <property type="entry name" value="TPP_PYR_E1-PDHc-beta_like"/>
    <property type="match status" value="1"/>
</dbReference>
<gene>
    <name evidence="5" type="ORF">GTW09_03850</name>
</gene>